<evidence type="ECO:0000313" key="1">
    <source>
        <dbReference type="EMBL" id="KAJ1168060.1"/>
    </source>
</evidence>
<proteinExistence type="predicted"/>
<protein>
    <submittedName>
        <fullName evidence="1">Uncharacterized protein</fullName>
    </submittedName>
</protein>
<organism evidence="1 2">
    <name type="scientific">Pleurodeles waltl</name>
    <name type="common">Iberian ribbed newt</name>
    <dbReference type="NCBI Taxonomy" id="8319"/>
    <lineage>
        <taxon>Eukaryota</taxon>
        <taxon>Metazoa</taxon>
        <taxon>Chordata</taxon>
        <taxon>Craniata</taxon>
        <taxon>Vertebrata</taxon>
        <taxon>Euteleostomi</taxon>
        <taxon>Amphibia</taxon>
        <taxon>Batrachia</taxon>
        <taxon>Caudata</taxon>
        <taxon>Salamandroidea</taxon>
        <taxon>Salamandridae</taxon>
        <taxon>Pleurodelinae</taxon>
        <taxon>Pleurodeles</taxon>
    </lineage>
</organism>
<dbReference type="EMBL" id="JANPWB010000007">
    <property type="protein sequence ID" value="KAJ1168060.1"/>
    <property type="molecule type" value="Genomic_DNA"/>
</dbReference>
<gene>
    <name evidence="1" type="ORF">NDU88_000014</name>
</gene>
<dbReference type="Proteomes" id="UP001066276">
    <property type="component" value="Chromosome 4_1"/>
</dbReference>
<sequence>MQLLCTGLQEQVTGGAYRESVMQALGAGLQEQGTDCAGIERVMQVLCTGLQEQGTRGVYGETDASAVHGAAGAAYWRCMQRQ</sequence>
<comment type="caution">
    <text evidence="1">The sequence shown here is derived from an EMBL/GenBank/DDBJ whole genome shotgun (WGS) entry which is preliminary data.</text>
</comment>
<name>A0AAV7SVP5_PLEWA</name>
<evidence type="ECO:0000313" key="2">
    <source>
        <dbReference type="Proteomes" id="UP001066276"/>
    </source>
</evidence>
<accession>A0AAV7SVP5</accession>
<keyword evidence="2" id="KW-1185">Reference proteome</keyword>
<reference evidence="1" key="1">
    <citation type="journal article" date="2022" name="bioRxiv">
        <title>Sequencing and chromosome-scale assembly of the giantPleurodeles waltlgenome.</title>
        <authorList>
            <person name="Brown T."/>
            <person name="Elewa A."/>
            <person name="Iarovenko S."/>
            <person name="Subramanian E."/>
            <person name="Araus A.J."/>
            <person name="Petzold A."/>
            <person name="Susuki M."/>
            <person name="Suzuki K.-i.T."/>
            <person name="Hayashi T."/>
            <person name="Toyoda A."/>
            <person name="Oliveira C."/>
            <person name="Osipova E."/>
            <person name="Leigh N.D."/>
            <person name="Simon A."/>
            <person name="Yun M.H."/>
        </authorList>
    </citation>
    <scope>NUCLEOTIDE SEQUENCE</scope>
    <source>
        <strain evidence="1">20211129_DDA</strain>
        <tissue evidence="1">Liver</tissue>
    </source>
</reference>
<dbReference type="AlphaFoldDB" id="A0AAV7SVP5"/>